<gene>
    <name evidence="1" type="ORF">JL111_08010</name>
</gene>
<dbReference type="Gene3D" id="3.90.1140.10">
    <property type="entry name" value="Cyclic phosphodiesterase"/>
    <property type="match status" value="1"/>
</dbReference>
<protein>
    <submittedName>
        <fullName evidence="1">2'-5' RNA ligase family protein</fullName>
    </submittedName>
</protein>
<reference evidence="1 2" key="1">
    <citation type="submission" date="2021-01" db="EMBL/GenBank/DDBJ databases">
        <title>011410 draft genome.</title>
        <authorList>
            <person name="Lang L."/>
        </authorList>
    </citation>
    <scope>NUCLEOTIDE SEQUENCE [LARGE SCALE GENOMIC DNA]</scope>
    <source>
        <strain evidence="1 2">KCTC 42845</strain>
    </source>
</reference>
<accession>A0ABS1S5K8</accession>
<dbReference type="EMBL" id="JAESHT010000005">
    <property type="protein sequence ID" value="MBL3673434.1"/>
    <property type="molecule type" value="Genomic_DNA"/>
</dbReference>
<dbReference type="RefSeq" id="WP_191309308.1">
    <property type="nucleotide sequence ID" value="NZ_BNCL01000005.1"/>
</dbReference>
<name>A0ABS1S5K8_9RHOB</name>
<dbReference type="InterPro" id="IPR009097">
    <property type="entry name" value="Cyclic_Pdiesterase"/>
</dbReference>
<organism evidence="1 2">
    <name type="scientific">Paracoccus aerius</name>
    <dbReference type="NCBI Taxonomy" id="1915382"/>
    <lineage>
        <taxon>Bacteria</taxon>
        <taxon>Pseudomonadati</taxon>
        <taxon>Pseudomonadota</taxon>
        <taxon>Alphaproteobacteria</taxon>
        <taxon>Rhodobacterales</taxon>
        <taxon>Paracoccaceae</taxon>
        <taxon>Paracoccus</taxon>
    </lineage>
</organism>
<proteinExistence type="predicted"/>
<sequence>MADDDPLILTAQLDDASFAHFQAMRQRHFPPARNHIPAHLTLFHHLPGDRIGWVVQELQGICLTAAPLPGRVAGLRFLGKGVAYDLDCPGLEQLRSRLAAIFATVLTPQDRQRIRPHVTIQNKVAPSEARRLFDDLSTGFQPFPFTVTGLLLWRYRGGPWDPAGRFPFPGAADAPGPG</sequence>
<evidence type="ECO:0000313" key="1">
    <source>
        <dbReference type="EMBL" id="MBL3673434.1"/>
    </source>
</evidence>
<dbReference type="Pfam" id="PF13563">
    <property type="entry name" value="2_5_RNA_ligase2"/>
    <property type="match status" value="1"/>
</dbReference>
<dbReference type="Proteomes" id="UP000644749">
    <property type="component" value="Unassembled WGS sequence"/>
</dbReference>
<comment type="caution">
    <text evidence="1">The sequence shown here is derived from an EMBL/GenBank/DDBJ whole genome shotgun (WGS) entry which is preliminary data.</text>
</comment>
<evidence type="ECO:0000313" key="2">
    <source>
        <dbReference type="Proteomes" id="UP000644749"/>
    </source>
</evidence>
<keyword evidence="1" id="KW-0436">Ligase</keyword>
<keyword evidence="2" id="KW-1185">Reference proteome</keyword>
<dbReference type="GO" id="GO:0016874">
    <property type="term" value="F:ligase activity"/>
    <property type="evidence" value="ECO:0007669"/>
    <property type="project" value="UniProtKB-KW"/>
</dbReference>
<dbReference type="SUPFAM" id="SSF55144">
    <property type="entry name" value="LigT-like"/>
    <property type="match status" value="1"/>
</dbReference>